<dbReference type="SUPFAM" id="SSF54928">
    <property type="entry name" value="RNA-binding domain, RBD"/>
    <property type="match status" value="1"/>
</dbReference>
<feature type="domain" description="RRM" evidence="2">
    <location>
        <begin position="11"/>
        <end position="93"/>
    </location>
</feature>
<keyword evidence="1" id="KW-0694">RNA-binding</keyword>
<dbReference type="EMBL" id="BKCJ011101376">
    <property type="protein sequence ID" value="GFC85695.1"/>
    <property type="molecule type" value="Genomic_DNA"/>
</dbReference>
<evidence type="ECO:0000313" key="3">
    <source>
        <dbReference type="EMBL" id="GFC85695.1"/>
    </source>
</evidence>
<dbReference type="Gene3D" id="3.30.70.330">
    <property type="match status" value="1"/>
</dbReference>
<dbReference type="GO" id="GO:0016787">
    <property type="term" value="F:hydrolase activity"/>
    <property type="evidence" value="ECO:0007669"/>
    <property type="project" value="UniProtKB-KW"/>
</dbReference>
<sequence>SKEDLVTRISKSVFVTNFSDKFGPRDLWKLCEAYSKVVDVFIPNRKSKAGKRFAFVRFIKVSNVDRLIAGTYANVVKDIHAPPRHVTHSFNNPAVVLDDSCFVERDLLCHVMGKVKELSSIQSLSSILAKEGFLEVKLSYLGGMWVLLEFDTVAIKDKVLCHTGVNSWFSVLQAATNDFSR</sequence>
<dbReference type="PROSITE" id="PS50102">
    <property type="entry name" value="RRM"/>
    <property type="match status" value="1"/>
</dbReference>
<keyword evidence="3" id="KW-0547">Nucleotide-binding</keyword>
<gene>
    <name evidence="3" type="ORF">Tci_857665</name>
</gene>
<dbReference type="InterPro" id="IPR012677">
    <property type="entry name" value="Nucleotide-bd_a/b_plait_sf"/>
</dbReference>
<accession>A0A699RI63</accession>
<dbReference type="InterPro" id="IPR035979">
    <property type="entry name" value="RBD_domain_sf"/>
</dbReference>
<dbReference type="InterPro" id="IPR000504">
    <property type="entry name" value="RRM_dom"/>
</dbReference>
<dbReference type="GO" id="GO:0003723">
    <property type="term" value="F:RNA binding"/>
    <property type="evidence" value="ECO:0007669"/>
    <property type="project" value="UniProtKB-UniRule"/>
</dbReference>
<reference evidence="3" key="1">
    <citation type="journal article" date="2019" name="Sci. Rep.">
        <title>Draft genome of Tanacetum cinerariifolium, the natural source of mosquito coil.</title>
        <authorList>
            <person name="Yamashiro T."/>
            <person name="Shiraishi A."/>
            <person name="Satake H."/>
            <person name="Nakayama K."/>
        </authorList>
    </citation>
    <scope>NUCLEOTIDE SEQUENCE</scope>
</reference>
<dbReference type="GO" id="GO:0005524">
    <property type="term" value="F:ATP binding"/>
    <property type="evidence" value="ECO:0007669"/>
    <property type="project" value="UniProtKB-KW"/>
</dbReference>
<evidence type="ECO:0000256" key="1">
    <source>
        <dbReference type="PROSITE-ProRule" id="PRU00176"/>
    </source>
</evidence>
<proteinExistence type="predicted"/>
<dbReference type="AlphaFoldDB" id="A0A699RI63"/>
<dbReference type="CDD" id="cd00590">
    <property type="entry name" value="RRM_SF"/>
    <property type="match status" value="1"/>
</dbReference>
<dbReference type="SMART" id="SM00360">
    <property type="entry name" value="RRM"/>
    <property type="match status" value="1"/>
</dbReference>
<keyword evidence="3" id="KW-0067">ATP-binding</keyword>
<evidence type="ECO:0000259" key="2">
    <source>
        <dbReference type="PROSITE" id="PS50102"/>
    </source>
</evidence>
<keyword evidence="3" id="KW-0378">Hydrolase</keyword>
<name>A0A699RI63_TANCI</name>
<dbReference type="GO" id="GO:0004386">
    <property type="term" value="F:helicase activity"/>
    <property type="evidence" value="ECO:0007669"/>
    <property type="project" value="UniProtKB-KW"/>
</dbReference>
<feature type="non-terminal residue" evidence="3">
    <location>
        <position position="1"/>
    </location>
</feature>
<keyword evidence="3" id="KW-0347">Helicase</keyword>
<comment type="caution">
    <text evidence="3">The sequence shown here is derived from an EMBL/GenBank/DDBJ whole genome shotgun (WGS) entry which is preliminary data.</text>
</comment>
<protein>
    <submittedName>
        <fullName evidence="3">UvrD-like helicase, ATP-binding domain, P-loop containing nucleoside triphosphate hydrolase</fullName>
    </submittedName>
</protein>
<dbReference type="Pfam" id="PF00076">
    <property type="entry name" value="RRM_1"/>
    <property type="match status" value="1"/>
</dbReference>
<organism evidence="3">
    <name type="scientific">Tanacetum cinerariifolium</name>
    <name type="common">Dalmatian daisy</name>
    <name type="synonym">Chrysanthemum cinerariifolium</name>
    <dbReference type="NCBI Taxonomy" id="118510"/>
    <lineage>
        <taxon>Eukaryota</taxon>
        <taxon>Viridiplantae</taxon>
        <taxon>Streptophyta</taxon>
        <taxon>Embryophyta</taxon>
        <taxon>Tracheophyta</taxon>
        <taxon>Spermatophyta</taxon>
        <taxon>Magnoliopsida</taxon>
        <taxon>eudicotyledons</taxon>
        <taxon>Gunneridae</taxon>
        <taxon>Pentapetalae</taxon>
        <taxon>asterids</taxon>
        <taxon>campanulids</taxon>
        <taxon>Asterales</taxon>
        <taxon>Asteraceae</taxon>
        <taxon>Asteroideae</taxon>
        <taxon>Anthemideae</taxon>
        <taxon>Anthemidinae</taxon>
        <taxon>Tanacetum</taxon>
    </lineage>
</organism>